<dbReference type="KEGG" id="dcr:108221126"/>
<dbReference type="PANTHER" id="PTHR33784">
    <property type="entry name" value="OS05G0482100 PROTEIN"/>
    <property type="match status" value="1"/>
</dbReference>
<evidence type="ECO:0000259" key="1">
    <source>
        <dbReference type="Pfam" id="PF23310"/>
    </source>
</evidence>
<reference evidence="2" key="1">
    <citation type="journal article" date="2016" name="Nat. Genet.">
        <title>A high-quality carrot genome assembly provides new insights into carotenoid accumulation and asterid genome evolution.</title>
        <authorList>
            <person name="Iorizzo M."/>
            <person name="Ellison S."/>
            <person name="Senalik D."/>
            <person name="Zeng P."/>
            <person name="Satapoomin P."/>
            <person name="Huang J."/>
            <person name="Bowman M."/>
            <person name="Iovene M."/>
            <person name="Sanseverino W."/>
            <person name="Cavagnaro P."/>
            <person name="Yildiz M."/>
            <person name="Macko-Podgorni A."/>
            <person name="Moranska E."/>
            <person name="Grzebelus E."/>
            <person name="Grzebelus D."/>
            <person name="Ashrafi H."/>
            <person name="Zheng Z."/>
            <person name="Cheng S."/>
            <person name="Spooner D."/>
            <person name="Van Deynze A."/>
            <person name="Simon P."/>
        </authorList>
    </citation>
    <scope>NUCLEOTIDE SEQUENCE</scope>
    <source>
        <tissue evidence="2">Leaf</tissue>
    </source>
</reference>
<feature type="domain" description="At2g35280-like TPR" evidence="1">
    <location>
        <begin position="70"/>
        <end position="178"/>
    </location>
</feature>
<dbReference type="PANTHER" id="PTHR33784:SF10">
    <property type="entry name" value="F-BOX PROTEIN"/>
    <property type="match status" value="1"/>
</dbReference>
<reference evidence="2" key="2">
    <citation type="submission" date="2022-03" db="EMBL/GenBank/DDBJ databases">
        <title>Draft title - Genomic analysis of global carrot germplasm unveils the trajectory of domestication and the origin of high carotenoid orange carrot.</title>
        <authorList>
            <person name="Iorizzo M."/>
            <person name="Ellison S."/>
            <person name="Senalik D."/>
            <person name="Macko-Podgorni A."/>
            <person name="Grzebelus D."/>
            <person name="Bostan H."/>
            <person name="Rolling W."/>
            <person name="Curaba J."/>
            <person name="Simon P."/>
        </authorList>
    </citation>
    <scope>NUCLEOTIDE SEQUENCE</scope>
    <source>
        <tissue evidence="2">Leaf</tissue>
    </source>
</reference>
<keyword evidence="3" id="KW-1185">Reference proteome</keyword>
<dbReference type="SUPFAM" id="SSF81901">
    <property type="entry name" value="HCP-like"/>
    <property type="match status" value="1"/>
</dbReference>
<dbReference type="Pfam" id="PF23310">
    <property type="entry name" value="TPR_27"/>
    <property type="match status" value="1"/>
</dbReference>
<gene>
    <name evidence="2" type="ORF">DCAR_0518527</name>
</gene>
<evidence type="ECO:0000313" key="2">
    <source>
        <dbReference type="EMBL" id="WOG99179.1"/>
    </source>
</evidence>
<accession>A0AAF1AYA2</accession>
<proteinExistence type="predicted"/>
<sequence length="238" mass="27272">MGVQVKAMKKTCKKKNTLVSIPTELLVEIVARVAASSFDDLFNTKFSCRTLNKFADVNDKYISKRVSLDKFHVVPWTSKTSNQHIVFLDRCIDSGNPEALYRHGIVQYFGKAEINSGIECLRRAANSGHLEATFVIGLILILHGGEDKERGMKIIINMKKLQPRKKIAEIRERFSRTLKSMWVKNTALIGKARPICCTTHRRANSTFHMWKRFADLECEACYCDQEIIHLWEILPKSI</sequence>
<name>A0AAF1AYA2_DAUCS</name>
<dbReference type="AlphaFoldDB" id="A0AAF1AYA2"/>
<evidence type="ECO:0000313" key="3">
    <source>
        <dbReference type="Proteomes" id="UP000077755"/>
    </source>
</evidence>
<protein>
    <recommendedName>
        <fullName evidence="1">At2g35280-like TPR domain-containing protein</fullName>
    </recommendedName>
</protein>
<dbReference type="Proteomes" id="UP000077755">
    <property type="component" value="Chromosome 5"/>
</dbReference>
<dbReference type="InterPro" id="IPR040338">
    <property type="entry name" value="At1g67623-like"/>
</dbReference>
<dbReference type="InterPro" id="IPR057136">
    <property type="entry name" value="At2g35280_TPR_dom"/>
</dbReference>
<dbReference type="EMBL" id="CP093347">
    <property type="protein sequence ID" value="WOG99179.1"/>
    <property type="molecule type" value="Genomic_DNA"/>
</dbReference>
<organism evidence="2 3">
    <name type="scientific">Daucus carota subsp. sativus</name>
    <name type="common">Carrot</name>
    <dbReference type="NCBI Taxonomy" id="79200"/>
    <lineage>
        <taxon>Eukaryota</taxon>
        <taxon>Viridiplantae</taxon>
        <taxon>Streptophyta</taxon>
        <taxon>Embryophyta</taxon>
        <taxon>Tracheophyta</taxon>
        <taxon>Spermatophyta</taxon>
        <taxon>Magnoliopsida</taxon>
        <taxon>eudicotyledons</taxon>
        <taxon>Gunneridae</taxon>
        <taxon>Pentapetalae</taxon>
        <taxon>asterids</taxon>
        <taxon>campanulids</taxon>
        <taxon>Apiales</taxon>
        <taxon>Apiaceae</taxon>
        <taxon>Apioideae</taxon>
        <taxon>Scandiceae</taxon>
        <taxon>Daucinae</taxon>
        <taxon>Daucus</taxon>
        <taxon>Daucus sect. Daucus</taxon>
    </lineage>
</organism>